<reference evidence="8 9" key="1">
    <citation type="submission" date="2018-07" db="EMBL/GenBank/DDBJ databases">
        <title>The molecular basis for the intramolecular migration of carboxyl group in the catabolism of para-hydroxybenzoate via gentisate.</title>
        <authorList>
            <person name="Zhao H."/>
            <person name="Xu Y."/>
            <person name="Lin S."/>
            <person name="Spain J.C."/>
            <person name="Zhou N.-Y."/>
        </authorList>
    </citation>
    <scope>NUCLEOTIDE SEQUENCE [LARGE SCALE GENOMIC DNA]</scope>
    <source>
        <strain evidence="8 9">PHB-7a</strain>
    </source>
</reference>
<dbReference type="EMBL" id="CP030926">
    <property type="protein sequence ID" value="AXN41018.1"/>
    <property type="molecule type" value="Genomic_DNA"/>
</dbReference>
<dbReference type="Pfam" id="PF13091">
    <property type="entry name" value="PLDc_2"/>
    <property type="match status" value="1"/>
</dbReference>
<dbReference type="RefSeq" id="WP_116821960.1">
    <property type="nucleotide sequence ID" value="NZ_CP030926.1"/>
</dbReference>
<gene>
    <name evidence="8" type="ORF">DTO10_23340</name>
</gene>
<protein>
    <recommendedName>
        <fullName evidence="3">phospholipase D</fullName>
        <ecNumber evidence="3">3.1.4.4</ecNumber>
    </recommendedName>
</protein>
<evidence type="ECO:0000313" key="8">
    <source>
        <dbReference type="EMBL" id="AXN41018.1"/>
    </source>
</evidence>
<evidence type="ECO:0000256" key="2">
    <source>
        <dbReference type="ARBA" id="ARBA00008664"/>
    </source>
</evidence>
<accession>A0ABM6XQW0</accession>
<name>A0ABM6XQW0_9BACI</name>
<evidence type="ECO:0000256" key="5">
    <source>
        <dbReference type="ARBA" id="ARBA00022963"/>
    </source>
</evidence>
<dbReference type="InterPro" id="IPR051406">
    <property type="entry name" value="PLD_domain"/>
</dbReference>
<dbReference type="SUPFAM" id="SSF56024">
    <property type="entry name" value="Phospholipase D/nuclease"/>
    <property type="match status" value="1"/>
</dbReference>
<dbReference type="EC" id="3.1.4.4" evidence="3"/>
<sequence>MNPQLDVFFSRPGTNKVIVEEIIKDIRGAKERILVAMAYFTDKDIWDELDKKALNEKKIVLNASDILRRENNQKKTLLLERSKGEDTVLLGTITKDKRGKDKSTHMHHKFLVIDDVVWVGSYNFTLSARDRHWENMIRIQNKQIAEEFKKEFYNMFLLGKMFNGNNILTHEVCTECNHPIVDPFEHFVVQSEICSVYIKAEHMPEREFIGSTFSTTFHCENSPFNRNSFKGYDLEVCGCQEDNLVPILYSTYYDEGSESDLLGWNDYEAKVTWYCPSCYMEEAKRQSSSLKEYIYNEDRHKEY</sequence>
<dbReference type="InterPro" id="IPR001736">
    <property type="entry name" value="PLipase_D/transphosphatidylase"/>
</dbReference>
<evidence type="ECO:0000256" key="3">
    <source>
        <dbReference type="ARBA" id="ARBA00012027"/>
    </source>
</evidence>
<evidence type="ECO:0000256" key="6">
    <source>
        <dbReference type="ARBA" id="ARBA00023098"/>
    </source>
</evidence>
<keyword evidence="4" id="KW-0378">Hydrolase</keyword>
<evidence type="ECO:0000256" key="4">
    <source>
        <dbReference type="ARBA" id="ARBA00022801"/>
    </source>
</evidence>
<evidence type="ECO:0000256" key="1">
    <source>
        <dbReference type="ARBA" id="ARBA00000798"/>
    </source>
</evidence>
<dbReference type="PROSITE" id="PS50035">
    <property type="entry name" value="PLD"/>
    <property type="match status" value="1"/>
</dbReference>
<proteinExistence type="inferred from homology"/>
<feature type="domain" description="PLD phosphodiesterase" evidence="7">
    <location>
        <begin position="102"/>
        <end position="128"/>
    </location>
</feature>
<organism evidence="8 9">
    <name type="scientific">Peribacillus butanolivorans</name>
    <dbReference type="NCBI Taxonomy" id="421767"/>
    <lineage>
        <taxon>Bacteria</taxon>
        <taxon>Bacillati</taxon>
        <taxon>Bacillota</taxon>
        <taxon>Bacilli</taxon>
        <taxon>Bacillales</taxon>
        <taxon>Bacillaceae</taxon>
        <taxon>Peribacillus</taxon>
    </lineage>
</organism>
<dbReference type="Proteomes" id="UP000260457">
    <property type="component" value="Chromosome"/>
</dbReference>
<evidence type="ECO:0000259" key="7">
    <source>
        <dbReference type="PROSITE" id="PS50035"/>
    </source>
</evidence>
<keyword evidence="6" id="KW-0443">Lipid metabolism</keyword>
<comment type="similarity">
    <text evidence="2">Belongs to the phospholipase D family.</text>
</comment>
<dbReference type="PANTHER" id="PTHR43856:SF1">
    <property type="entry name" value="MITOCHONDRIAL CARDIOLIPIN HYDROLASE"/>
    <property type="match status" value="1"/>
</dbReference>
<keyword evidence="9" id="KW-1185">Reference proteome</keyword>
<evidence type="ECO:0000313" key="9">
    <source>
        <dbReference type="Proteomes" id="UP000260457"/>
    </source>
</evidence>
<keyword evidence="5" id="KW-0442">Lipid degradation</keyword>
<dbReference type="InterPro" id="IPR025202">
    <property type="entry name" value="PLD-like_dom"/>
</dbReference>
<comment type="catalytic activity">
    <reaction evidence="1">
        <text>a 1,2-diacyl-sn-glycero-3-phosphocholine + H2O = a 1,2-diacyl-sn-glycero-3-phosphate + choline + H(+)</text>
        <dbReference type="Rhea" id="RHEA:14445"/>
        <dbReference type="ChEBI" id="CHEBI:15354"/>
        <dbReference type="ChEBI" id="CHEBI:15377"/>
        <dbReference type="ChEBI" id="CHEBI:15378"/>
        <dbReference type="ChEBI" id="CHEBI:57643"/>
        <dbReference type="ChEBI" id="CHEBI:58608"/>
        <dbReference type="EC" id="3.1.4.4"/>
    </reaction>
</comment>
<dbReference type="PANTHER" id="PTHR43856">
    <property type="entry name" value="CARDIOLIPIN HYDROLASE"/>
    <property type="match status" value="1"/>
</dbReference>
<dbReference type="Gene3D" id="3.30.870.10">
    <property type="entry name" value="Endonuclease Chain A"/>
    <property type="match status" value="1"/>
</dbReference>